<evidence type="ECO:0000313" key="8">
    <source>
        <dbReference type="Proteomes" id="UP000256253"/>
    </source>
</evidence>
<dbReference type="Pfam" id="PF00440">
    <property type="entry name" value="TetR_N"/>
    <property type="match status" value="1"/>
</dbReference>
<keyword evidence="8" id="KW-1185">Reference proteome</keyword>
<gene>
    <name evidence="7" type="ORF">DFJ65_0677</name>
</gene>
<feature type="region of interest" description="Disordered" evidence="4">
    <location>
        <begin position="1"/>
        <end position="25"/>
    </location>
</feature>
<protein>
    <submittedName>
        <fullName evidence="7">TetR family transcriptional regulator</fullName>
    </submittedName>
</protein>
<accession>A0A3D9UNX6</accession>
<dbReference type="SUPFAM" id="SSF48498">
    <property type="entry name" value="Tetracyclin repressor-like, C-terminal domain"/>
    <property type="match status" value="1"/>
</dbReference>
<dbReference type="GO" id="GO:0003677">
    <property type="term" value="F:DNA binding"/>
    <property type="evidence" value="ECO:0007669"/>
    <property type="project" value="UniProtKB-KW"/>
</dbReference>
<sequence>MGAMTPRTTGSSRATRNRERPRASHSMDAVISEAVALMDEGGDSALTFRALGARLGGGATSIYWYVSNKDELRDKASDYVIGDVLEQTEEFIGDADPIDNLRAMALVAFDAIAARPWLADYFMRNTISQPNSLQLYERFGQQVLRLELTPLQSFHAVSAVLGFVVGSAADIGQQPPQEVLDGTMSRQEYFEHAVAQWRALDSAEFPFMHHILEEFAEHEDRDQFAAGLDLLLAGLRLQATS</sequence>
<reference evidence="7 8" key="1">
    <citation type="submission" date="2018-08" db="EMBL/GenBank/DDBJ databases">
        <title>Sequencing the genomes of 1000 actinobacteria strains.</title>
        <authorList>
            <person name="Klenk H.-P."/>
        </authorList>
    </citation>
    <scope>NUCLEOTIDE SEQUENCE [LARGE SCALE GENOMIC DNA]</scope>
    <source>
        <strain evidence="7 8">DSM 22967</strain>
    </source>
</reference>
<evidence type="ECO:0000256" key="1">
    <source>
        <dbReference type="ARBA" id="ARBA00023015"/>
    </source>
</evidence>
<dbReference type="InterPro" id="IPR004111">
    <property type="entry name" value="Repressor_TetR_C"/>
</dbReference>
<dbReference type="Proteomes" id="UP000256253">
    <property type="component" value="Unassembled WGS sequence"/>
</dbReference>
<keyword evidence="2" id="KW-0238">DNA-binding</keyword>
<feature type="domain" description="HTH tetR-type" evidence="5">
    <location>
        <begin position="31"/>
        <end position="73"/>
    </location>
</feature>
<evidence type="ECO:0000259" key="5">
    <source>
        <dbReference type="Pfam" id="PF00440"/>
    </source>
</evidence>
<evidence type="ECO:0000313" key="7">
    <source>
        <dbReference type="EMBL" id="REF29710.1"/>
    </source>
</evidence>
<dbReference type="InterPro" id="IPR036271">
    <property type="entry name" value="Tet_transcr_reg_TetR-rel_C_sf"/>
</dbReference>
<dbReference type="GO" id="GO:0045892">
    <property type="term" value="P:negative regulation of DNA-templated transcription"/>
    <property type="evidence" value="ECO:0007669"/>
    <property type="project" value="InterPro"/>
</dbReference>
<dbReference type="Gene3D" id="1.10.10.60">
    <property type="entry name" value="Homeodomain-like"/>
    <property type="match status" value="1"/>
</dbReference>
<comment type="caution">
    <text evidence="7">The sequence shown here is derived from an EMBL/GenBank/DDBJ whole genome shotgun (WGS) entry which is preliminary data.</text>
</comment>
<dbReference type="Gene3D" id="1.10.357.10">
    <property type="entry name" value="Tetracycline Repressor, domain 2"/>
    <property type="match status" value="1"/>
</dbReference>
<feature type="compositionally biased region" description="Polar residues" evidence="4">
    <location>
        <begin position="1"/>
        <end position="14"/>
    </location>
</feature>
<name>A0A3D9UNX6_9MICO</name>
<dbReference type="SUPFAM" id="SSF46689">
    <property type="entry name" value="Homeodomain-like"/>
    <property type="match status" value="1"/>
</dbReference>
<evidence type="ECO:0000259" key="6">
    <source>
        <dbReference type="Pfam" id="PF02909"/>
    </source>
</evidence>
<keyword evidence="1" id="KW-0805">Transcription regulation</keyword>
<dbReference type="EMBL" id="QTUA01000001">
    <property type="protein sequence ID" value="REF29710.1"/>
    <property type="molecule type" value="Genomic_DNA"/>
</dbReference>
<evidence type="ECO:0000256" key="3">
    <source>
        <dbReference type="ARBA" id="ARBA00023163"/>
    </source>
</evidence>
<keyword evidence="3" id="KW-0804">Transcription</keyword>
<feature type="domain" description="Tetracycline repressor TetR C-terminal" evidence="6">
    <location>
        <begin position="99"/>
        <end position="236"/>
    </location>
</feature>
<dbReference type="AlphaFoldDB" id="A0A3D9UNX6"/>
<proteinExistence type="predicted"/>
<dbReference type="InterPro" id="IPR001647">
    <property type="entry name" value="HTH_TetR"/>
</dbReference>
<evidence type="ECO:0000256" key="4">
    <source>
        <dbReference type="SAM" id="MobiDB-lite"/>
    </source>
</evidence>
<organism evidence="7 8">
    <name type="scientific">Calidifontibacter indicus</name>
    <dbReference type="NCBI Taxonomy" id="419650"/>
    <lineage>
        <taxon>Bacteria</taxon>
        <taxon>Bacillati</taxon>
        <taxon>Actinomycetota</taxon>
        <taxon>Actinomycetes</taxon>
        <taxon>Micrococcales</taxon>
        <taxon>Dermacoccaceae</taxon>
        <taxon>Calidifontibacter</taxon>
    </lineage>
</organism>
<dbReference type="InterPro" id="IPR009057">
    <property type="entry name" value="Homeodomain-like_sf"/>
</dbReference>
<dbReference type="Pfam" id="PF02909">
    <property type="entry name" value="TetR_C_1"/>
    <property type="match status" value="1"/>
</dbReference>
<evidence type="ECO:0000256" key="2">
    <source>
        <dbReference type="ARBA" id="ARBA00023125"/>
    </source>
</evidence>